<evidence type="ECO:0000256" key="1">
    <source>
        <dbReference type="SAM" id="MobiDB-lite"/>
    </source>
</evidence>
<dbReference type="GO" id="GO:0003677">
    <property type="term" value="F:DNA binding"/>
    <property type="evidence" value="ECO:0007669"/>
    <property type="project" value="InterPro"/>
</dbReference>
<dbReference type="GeneID" id="61132132"/>
<protein>
    <submittedName>
        <fullName evidence="4">Putative transposase</fullName>
    </submittedName>
</protein>
<reference evidence="4 5" key="1">
    <citation type="journal article" date="2004" name="Proc. Natl. Acad. Sci. U.S.A.">
        <title>The complete genomic sequence of Nocardia farcinica IFM 10152.</title>
        <authorList>
            <person name="Ishikawa J."/>
            <person name="Yamashita A."/>
            <person name="Mikami Y."/>
            <person name="Hoshino Y."/>
            <person name="Kurita H."/>
            <person name="Hotta K."/>
            <person name="Shiba T."/>
            <person name="Hattori M."/>
        </authorList>
    </citation>
    <scope>NUCLEOTIDE SEQUENCE [LARGE SCALE GENOMIC DNA]</scope>
    <source>
        <strain evidence="4 5">IFM 10152</strain>
    </source>
</reference>
<dbReference type="PANTHER" id="PTHR30007">
    <property type="entry name" value="PHP DOMAIN PROTEIN"/>
    <property type="match status" value="1"/>
</dbReference>
<dbReference type="Pfam" id="PF13340">
    <property type="entry name" value="DUF4096"/>
    <property type="match status" value="1"/>
</dbReference>
<gene>
    <name evidence="4" type="ordered locus">NFA_13120</name>
</gene>
<sequence length="301" mass="33497">MTSVAVAGRADLTDAQWARLVPLLPRPKKAGRPPMWTKRQLIDGIRWRTRVGCPWRDVPPQYGSWSAVYGLFRRWQRGGVWWLIVKMLQVFADATGSIRWQVSVDSTIIRAHQHAAGARRDGAAQAEPPGGDGQLEPADHGLGRSRGGWTTKLHLACEQGCRVLSLLVTPGQAADSPQFTTVLDEIEVAKIGGGRARVRPQRVLADKAYSTRANRAWLRRHGIRATIPVPADQAANRRNRGASGGRPPAFDPVVHRDRDAVERGINQLKQHRAVATRYDKLAVRYQATIHIAVINQWLRTQ</sequence>
<organism evidence="4 5">
    <name type="scientific">Nocardia farcinica (strain IFM 10152)</name>
    <dbReference type="NCBI Taxonomy" id="247156"/>
    <lineage>
        <taxon>Bacteria</taxon>
        <taxon>Bacillati</taxon>
        <taxon>Actinomycetota</taxon>
        <taxon>Actinomycetes</taxon>
        <taxon>Mycobacteriales</taxon>
        <taxon>Nocardiaceae</taxon>
        <taxon>Nocardia</taxon>
    </lineage>
</organism>
<feature type="region of interest" description="Disordered" evidence="1">
    <location>
        <begin position="233"/>
        <end position="252"/>
    </location>
</feature>
<evidence type="ECO:0000313" key="5">
    <source>
        <dbReference type="Proteomes" id="UP000006820"/>
    </source>
</evidence>
<dbReference type="Pfam" id="PF01609">
    <property type="entry name" value="DDE_Tnp_1"/>
    <property type="match status" value="1"/>
</dbReference>
<proteinExistence type="predicted"/>
<dbReference type="eggNOG" id="COG3293">
    <property type="taxonomic scope" value="Bacteria"/>
</dbReference>
<feature type="region of interest" description="Disordered" evidence="1">
    <location>
        <begin position="115"/>
        <end position="143"/>
    </location>
</feature>
<evidence type="ECO:0000259" key="3">
    <source>
        <dbReference type="Pfam" id="PF13340"/>
    </source>
</evidence>
<feature type="domain" description="Insertion element IS402-like" evidence="3">
    <location>
        <begin position="12"/>
        <end position="83"/>
    </location>
</feature>
<evidence type="ECO:0000313" key="4">
    <source>
        <dbReference type="EMBL" id="BAD56157.1"/>
    </source>
</evidence>
<dbReference type="Proteomes" id="UP000006820">
    <property type="component" value="Chromosome"/>
</dbReference>
<dbReference type="STRING" id="247156.NFA_13120"/>
<dbReference type="InterPro" id="IPR025161">
    <property type="entry name" value="IS402-like_dom"/>
</dbReference>
<dbReference type="AlphaFoldDB" id="Q5Z084"/>
<keyword evidence="5" id="KW-1185">Reference proteome</keyword>
<name>Q5Z084_NOCFA</name>
<dbReference type="RefSeq" id="WP_011207842.1">
    <property type="nucleotide sequence ID" value="NC_006361.1"/>
</dbReference>
<evidence type="ECO:0000259" key="2">
    <source>
        <dbReference type="Pfam" id="PF01609"/>
    </source>
</evidence>
<dbReference type="InterPro" id="IPR002559">
    <property type="entry name" value="Transposase_11"/>
</dbReference>
<accession>Q5Z084</accession>
<dbReference type="HOGENOM" id="CLU_055261_5_0_11"/>
<dbReference type="EMBL" id="AP006618">
    <property type="protein sequence ID" value="BAD56157.1"/>
    <property type="molecule type" value="Genomic_DNA"/>
</dbReference>
<dbReference type="KEGG" id="nfa:NFA_13120"/>
<dbReference type="GO" id="GO:0004803">
    <property type="term" value="F:transposase activity"/>
    <property type="evidence" value="ECO:0007669"/>
    <property type="project" value="InterPro"/>
</dbReference>
<feature type="domain" description="Transposase IS4-like" evidence="2">
    <location>
        <begin position="101"/>
        <end position="270"/>
    </location>
</feature>
<dbReference type="GO" id="GO:0006313">
    <property type="term" value="P:DNA transposition"/>
    <property type="evidence" value="ECO:0007669"/>
    <property type="project" value="InterPro"/>
</dbReference>
<dbReference type="PANTHER" id="PTHR30007:SF1">
    <property type="entry name" value="BLR1914 PROTEIN"/>
    <property type="match status" value="1"/>
</dbReference>
<dbReference type="OrthoDB" id="4546548at2"/>
<dbReference type="NCBIfam" id="NF033580">
    <property type="entry name" value="transpos_IS5_3"/>
    <property type="match status" value="1"/>
</dbReference>